<comment type="caution">
    <text evidence="2">The sequence shown here is derived from an EMBL/GenBank/DDBJ whole genome shotgun (WGS) entry which is preliminary data.</text>
</comment>
<keyword evidence="3" id="KW-1185">Reference proteome</keyword>
<organism evidence="2 3">
    <name type="scientific">Daldinia eschscholtzii</name>
    <dbReference type="NCBI Taxonomy" id="292717"/>
    <lineage>
        <taxon>Eukaryota</taxon>
        <taxon>Fungi</taxon>
        <taxon>Dikarya</taxon>
        <taxon>Ascomycota</taxon>
        <taxon>Pezizomycotina</taxon>
        <taxon>Sordariomycetes</taxon>
        <taxon>Xylariomycetidae</taxon>
        <taxon>Xylariales</taxon>
        <taxon>Hypoxylaceae</taxon>
        <taxon>Daldinia</taxon>
    </lineage>
</organism>
<dbReference type="Proteomes" id="UP001369815">
    <property type="component" value="Unassembled WGS sequence"/>
</dbReference>
<reference evidence="2 3" key="1">
    <citation type="journal article" date="2024" name="Front Chem Biol">
        <title>Unveiling the potential of Daldinia eschscholtzii MFLUCC 19-0629 through bioactivity and bioinformatics studies for enhanced sustainable agriculture production.</title>
        <authorList>
            <person name="Brooks S."/>
            <person name="Weaver J.A."/>
            <person name="Klomchit A."/>
            <person name="Alharthi S.A."/>
            <person name="Onlamun T."/>
            <person name="Nurani R."/>
            <person name="Vong T.K."/>
            <person name="Alberti F."/>
            <person name="Greco C."/>
        </authorList>
    </citation>
    <scope>NUCLEOTIDE SEQUENCE [LARGE SCALE GENOMIC DNA]</scope>
    <source>
        <strain evidence="2">MFLUCC 19-0629</strain>
    </source>
</reference>
<evidence type="ECO:0000256" key="1">
    <source>
        <dbReference type="SAM" id="MobiDB-lite"/>
    </source>
</evidence>
<evidence type="ECO:0000313" key="2">
    <source>
        <dbReference type="EMBL" id="KAK6955215.1"/>
    </source>
</evidence>
<dbReference type="AlphaFoldDB" id="A0AAX6MRG5"/>
<dbReference type="EMBL" id="JBANMG010000003">
    <property type="protein sequence ID" value="KAK6955215.1"/>
    <property type="molecule type" value="Genomic_DNA"/>
</dbReference>
<feature type="region of interest" description="Disordered" evidence="1">
    <location>
        <begin position="1"/>
        <end position="81"/>
    </location>
</feature>
<feature type="compositionally biased region" description="Low complexity" evidence="1">
    <location>
        <begin position="32"/>
        <end position="64"/>
    </location>
</feature>
<gene>
    <name evidence="2" type="ORF">Daesc_002846</name>
</gene>
<name>A0AAX6MRG5_9PEZI</name>
<protein>
    <submittedName>
        <fullName evidence="2">Uncharacterized protein</fullName>
    </submittedName>
</protein>
<proteinExistence type="predicted"/>
<sequence>MPKAPRESSQSAIVDDIDAITPCPLTRNNPKSIGESGIINSISKFQESRSPSPCSECSLVSADASRSRRRESLKALEAGTEGDPERLWERMLVLQQTYGCYNSARMSAALSSGDVSLLLPSKACLNLLNENISFLPDETENALGEWKSNTGNRHGH</sequence>
<evidence type="ECO:0000313" key="3">
    <source>
        <dbReference type="Proteomes" id="UP001369815"/>
    </source>
</evidence>
<accession>A0AAX6MRG5</accession>